<dbReference type="EMBL" id="JAGGLV010000010">
    <property type="protein sequence ID" value="MBP2113198.1"/>
    <property type="molecule type" value="Genomic_DNA"/>
</dbReference>
<dbReference type="Pfam" id="PF00689">
    <property type="entry name" value="Cation_ATPase_C"/>
    <property type="match status" value="1"/>
</dbReference>
<dbReference type="InterPro" id="IPR050510">
    <property type="entry name" value="Cation_transp_ATPase_P-type"/>
</dbReference>
<dbReference type="PRINTS" id="PR00120">
    <property type="entry name" value="HATPASE"/>
</dbReference>
<evidence type="ECO:0000259" key="14">
    <source>
        <dbReference type="SMART" id="SM00831"/>
    </source>
</evidence>
<dbReference type="SUPFAM" id="SSF56784">
    <property type="entry name" value="HAD-like"/>
    <property type="match status" value="1"/>
</dbReference>
<evidence type="ECO:0000256" key="12">
    <source>
        <dbReference type="ARBA" id="ARBA00023136"/>
    </source>
</evidence>
<dbReference type="PANTHER" id="PTHR43294">
    <property type="entry name" value="SODIUM/POTASSIUM-TRANSPORTING ATPASE SUBUNIT ALPHA"/>
    <property type="match status" value="1"/>
</dbReference>
<dbReference type="Pfam" id="PF13246">
    <property type="entry name" value="Cation_ATPase"/>
    <property type="match status" value="1"/>
</dbReference>
<reference evidence="15 16" key="1">
    <citation type="submission" date="2021-03" db="EMBL/GenBank/DDBJ databases">
        <title>Genomic Encyclopedia of Type Strains, Phase IV (KMG-IV): sequencing the most valuable type-strain genomes for metagenomic binning, comparative biology and taxonomic classification.</title>
        <authorList>
            <person name="Goeker M."/>
        </authorList>
    </citation>
    <scope>NUCLEOTIDE SEQUENCE [LARGE SCALE GENOMIC DNA]</scope>
    <source>
        <strain evidence="15 16">DSM 101953</strain>
    </source>
</reference>
<keyword evidence="8" id="KW-0067">ATP-binding</keyword>
<dbReference type="Gene3D" id="3.40.1110.10">
    <property type="entry name" value="Calcium-transporting ATPase, cytoplasmic domain N"/>
    <property type="match status" value="1"/>
</dbReference>
<feature type="transmembrane region" description="Helical" evidence="13">
    <location>
        <begin position="795"/>
        <end position="814"/>
    </location>
</feature>
<dbReference type="Proteomes" id="UP000773462">
    <property type="component" value="Unassembled WGS sequence"/>
</dbReference>
<dbReference type="NCBIfam" id="TIGR01494">
    <property type="entry name" value="ATPase_P-type"/>
    <property type="match status" value="2"/>
</dbReference>
<keyword evidence="5" id="KW-0597">Phosphoprotein</keyword>
<dbReference type="SUPFAM" id="SSF81665">
    <property type="entry name" value="Calcium ATPase, transmembrane domain M"/>
    <property type="match status" value="1"/>
</dbReference>
<keyword evidence="10 13" id="KW-1133">Transmembrane helix</keyword>
<dbReference type="InterPro" id="IPR018303">
    <property type="entry name" value="ATPase_P-typ_P_site"/>
</dbReference>
<feature type="domain" description="Cation-transporting P-type ATPase N-terminal" evidence="14">
    <location>
        <begin position="8"/>
        <end position="82"/>
    </location>
</feature>
<keyword evidence="6 13" id="KW-0812">Transmembrane</keyword>
<dbReference type="Pfam" id="PF00122">
    <property type="entry name" value="E1-E2_ATPase"/>
    <property type="match status" value="1"/>
</dbReference>
<dbReference type="RefSeq" id="WP_425355116.1">
    <property type="nucleotide sequence ID" value="NZ_JAGGLV010000010.1"/>
</dbReference>
<evidence type="ECO:0000256" key="8">
    <source>
        <dbReference type="ARBA" id="ARBA00022840"/>
    </source>
</evidence>
<dbReference type="PRINTS" id="PR00119">
    <property type="entry name" value="CATATPASE"/>
</dbReference>
<organism evidence="15 16">
    <name type="scientific">Paenibacillus silagei</name>
    <dbReference type="NCBI Taxonomy" id="1670801"/>
    <lineage>
        <taxon>Bacteria</taxon>
        <taxon>Bacillati</taxon>
        <taxon>Bacillota</taxon>
        <taxon>Bacilli</taxon>
        <taxon>Bacillales</taxon>
        <taxon>Paenibacillaceae</taxon>
        <taxon>Paenibacillus</taxon>
    </lineage>
</organism>
<comment type="caution">
    <text evidence="15">The sequence shown here is derived from an EMBL/GenBank/DDBJ whole genome shotgun (WGS) entry which is preliminary data.</text>
</comment>
<evidence type="ECO:0000256" key="6">
    <source>
        <dbReference type="ARBA" id="ARBA00022692"/>
    </source>
</evidence>
<comment type="subcellular location">
    <subcellularLocation>
        <location evidence="1">Cell membrane</location>
        <topology evidence="1">Multi-pass membrane protein</topology>
    </subcellularLocation>
</comment>
<dbReference type="Gene3D" id="2.70.150.10">
    <property type="entry name" value="Calcium-transporting ATPase, cytoplasmic transduction domain A"/>
    <property type="match status" value="1"/>
</dbReference>
<dbReference type="InterPro" id="IPR059000">
    <property type="entry name" value="ATPase_P-type_domA"/>
</dbReference>
<dbReference type="InterPro" id="IPR023214">
    <property type="entry name" value="HAD_sf"/>
</dbReference>
<evidence type="ECO:0000256" key="10">
    <source>
        <dbReference type="ARBA" id="ARBA00022989"/>
    </source>
</evidence>
<evidence type="ECO:0000256" key="11">
    <source>
        <dbReference type="ARBA" id="ARBA00023065"/>
    </source>
</evidence>
<dbReference type="PANTHER" id="PTHR43294:SF21">
    <property type="entry name" value="CATION TRANSPORTING ATPASE"/>
    <property type="match status" value="1"/>
</dbReference>
<dbReference type="InterPro" id="IPR036412">
    <property type="entry name" value="HAD-like_sf"/>
</dbReference>
<dbReference type="PROSITE" id="PS00154">
    <property type="entry name" value="ATPASE_E1_E2"/>
    <property type="match status" value="1"/>
</dbReference>
<dbReference type="Pfam" id="PF00690">
    <property type="entry name" value="Cation_ATPase_N"/>
    <property type="match status" value="1"/>
</dbReference>
<feature type="transmembrane region" description="Helical" evidence="13">
    <location>
        <begin position="865"/>
        <end position="884"/>
    </location>
</feature>
<evidence type="ECO:0000256" key="9">
    <source>
        <dbReference type="ARBA" id="ARBA00022967"/>
    </source>
</evidence>
<proteinExistence type="inferred from homology"/>
<feature type="transmembrane region" description="Helical" evidence="13">
    <location>
        <begin position="276"/>
        <end position="302"/>
    </location>
</feature>
<dbReference type="InterPro" id="IPR008250">
    <property type="entry name" value="ATPase_P-typ_transduc_dom_A_sf"/>
</dbReference>
<keyword evidence="7" id="KW-0547">Nucleotide-binding</keyword>
<feature type="transmembrane region" description="Helical" evidence="13">
    <location>
        <begin position="762"/>
        <end position="783"/>
    </location>
</feature>
<dbReference type="Gene3D" id="1.20.1110.10">
    <property type="entry name" value="Calcium-transporting ATPase, transmembrane domain"/>
    <property type="match status" value="1"/>
</dbReference>
<evidence type="ECO:0000256" key="7">
    <source>
        <dbReference type="ARBA" id="ARBA00022741"/>
    </source>
</evidence>
<accession>A0ABS4NT09</accession>
<feature type="transmembrane region" description="Helical" evidence="13">
    <location>
        <begin position="693"/>
        <end position="717"/>
    </location>
</feature>
<dbReference type="CDD" id="cd02080">
    <property type="entry name" value="P-type_ATPase_cation"/>
    <property type="match status" value="1"/>
</dbReference>
<dbReference type="InterPro" id="IPR023299">
    <property type="entry name" value="ATPase_P-typ_cyto_dom_N"/>
</dbReference>
<evidence type="ECO:0000256" key="13">
    <source>
        <dbReference type="SAM" id="Phobius"/>
    </source>
</evidence>
<keyword evidence="12 13" id="KW-0472">Membrane</keyword>
<dbReference type="InterPro" id="IPR001757">
    <property type="entry name" value="P_typ_ATPase"/>
</dbReference>
<feature type="transmembrane region" description="Helical" evidence="13">
    <location>
        <begin position="86"/>
        <end position="102"/>
    </location>
</feature>
<evidence type="ECO:0000256" key="5">
    <source>
        <dbReference type="ARBA" id="ARBA00022553"/>
    </source>
</evidence>
<evidence type="ECO:0000256" key="2">
    <source>
        <dbReference type="ARBA" id="ARBA00005675"/>
    </source>
</evidence>
<evidence type="ECO:0000313" key="16">
    <source>
        <dbReference type="Proteomes" id="UP000773462"/>
    </source>
</evidence>
<dbReference type="InterPro" id="IPR004014">
    <property type="entry name" value="ATPase_P-typ_cation-transptr_N"/>
</dbReference>
<keyword evidence="3" id="KW-0813">Transport</keyword>
<evidence type="ECO:0000256" key="1">
    <source>
        <dbReference type="ARBA" id="ARBA00004651"/>
    </source>
</evidence>
<keyword evidence="9" id="KW-1278">Translocase</keyword>
<dbReference type="SFLD" id="SFLDS00003">
    <property type="entry name" value="Haloacid_Dehalogenase"/>
    <property type="match status" value="1"/>
</dbReference>
<dbReference type="Gene3D" id="3.40.50.1000">
    <property type="entry name" value="HAD superfamily/HAD-like"/>
    <property type="match status" value="1"/>
</dbReference>
<dbReference type="SUPFAM" id="SSF81660">
    <property type="entry name" value="Metal cation-transporting ATPase, ATP-binding domain N"/>
    <property type="match status" value="1"/>
</dbReference>
<feature type="transmembrane region" description="Helical" evidence="13">
    <location>
        <begin position="834"/>
        <end position="853"/>
    </location>
</feature>
<protein>
    <submittedName>
        <fullName evidence="15">Magnesium-transporting ATPase (P-type)</fullName>
    </submittedName>
</protein>
<keyword evidence="11" id="KW-0406">Ion transport</keyword>
<dbReference type="SFLD" id="SFLDF00027">
    <property type="entry name" value="p-type_atpase"/>
    <property type="match status" value="1"/>
</dbReference>
<feature type="transmembrane region" description="Helical" evidence="13">
    <location>
        <begin position="723"/>
        <end position="741"/>
    </location>
</feature>
<evidence type="ECO:0000313" key="15">
    <source>
        <dbReference type="EMBL" id="MBP2113198.1"/>
    </source>
</evidence>
<feature type="transmembrane region" description="Helical" evidence="13">
    <location>
        <begin position="246"/>
        <end position="264"/>
    </location>
</feature>
<dbReference type="InterPro" id="IPR006068">
    <property type="entry name" value="ATPase_P-typ_cation-transptr_C"/>
</dbReference>
<gene>
    <name evidence="15" type="ORF">J2Z70_003357</name>
</gene>
<evidence type="ECO:0000256" key="4">
    <source>
        <dbReference type="ARBA" id="ARBA00022475"/>
    </source>
</evidence>
<feature type="transmembrane region" description="Helical" evidence="13">
    <location>
        <begin position="61"/>
        <end position="80"/>
    </location>
</feature>
<keyword evidence="4" id="KW-1003">Cell membrane</keyword>
<dbReference type="InterPro" id="IPR023298">
    <property type="entry name" value="ATPase_P-typ_TM_dom_sf"/>
</dbReference>
<name>A0ABS4NT09_9BACL</name>
<dbReference type="SFLD" id="SFLDG00002">
    <property type="entry name" value="C1.7:_P-type_atpase_like"/>
    <property type="match status" value="1"/>
</dbReference>
<dbReference type="InterPro" id="IPR044492">
    <property type="entry name" value="P_typ_ATPase_HD_dom"/>
</dbReference>
<dbReference type="SUPFAM" id="SSF81653">
    <property type="entry name" value="Calcium ATPase, transduction domain A"/>
    <property type="match status" value="1"/>
</dbReference>
<sequence>MAKKQDKLWHAMDSQRTLEALETSREQGLSGSEATARLNRYGRNELPEGKKSPAALKFVKHFNDVLIYILLVAAVIMALLGHWTDTIVIIIVAIVNAAIGFVQEHRAEQALEGIKNMLSPEAQVLRDSNPAAIEAAELVPGDIVLLNTGDRIPADLRLLSSSNLKVEESALTGESTSVEKQTEALEEDAPLGDRTNMVFSGTTVASGTGIGVAVATGGKTELGKINQSIASVEEIRTPLLQQTARFGKMVSVVIVAVAALMFGFGYGLRDYETGELLLSVIGLAVAAIPEGLPAILSIILAIGVQNMARRKAIVRNLPSVETLGAVSVICSDKTGTLTKNEMTVTSVVTSMHEYGVTGTGYAPEGEIIRDEDKVADPEQDRTLKHLLICGVTCNDSVLTEEQGQWKLQGDPTEGCLLTLAGKAQSEVTELKTRSKLPFDSEYKYMAVLTEYEGRSVIYIKGAPDRLFEMADRQAEDDGETPFDADFWNGQMQAHARKGQRVIGLAMKELPEDSSPEQIDHDDLKEGLVLLGLAGIVDPPRDEVVDAIRECQNAGIEVKMITGDHKETAMAIGEQLGIGDGKHSIEGRELDNLSAEELKEAAQKYSIFARTSPQNKLQLVEALQSSGNICAMTGDGVNDAPALKRADVGVAMGIKGTEVSKDASEMVLADDNFSTIVKAVKEGRRVYDNLKKTILFILPTNGAESFLIMASILLGTMIPLTPIQILWVNMVSSVTVSLALAFERIEPGAMKRPPRNPAAPLLSGYYIFRILFVSVLLGGGTLAMNMSMLSNGYEQAVVNTVTMQTIVLAQMFHLFNCRTELGPAIRKGFFDNKAVFVVSGLLVVLQLSITYLPFMNRVFGTVPIGLPYWSFPLLMGAALFVIIELEKAVTRGIIRRRHESVDASGNGDHSAAA</sequence>
<comment type="similarity">
    <text evidence="2">Belongs to the cation transport ATPase (P-type) (TC 3.A.3) family. Type IIA subfamily.</text>
</comment>
<dbReference type="SMART" id="SM00831">
    <property type="entry name" value="Cation_ATPase_N"/>
    <property type="match status" value="1"/>
</dbReference>
<keyword evidence="16" id="KW-1185">Reference proteome</keyword>
<evidence type="ECO:0000256" key="3">
    <source>
        <dbReference type="ARBA" id="ARBA00022448"/>
    </source>
</evidence>